<evidence type="ECO:0000313" key="3">
    <source>
        <dbReference type="EMBL" id="VAV85231.1"/>
    </source>
</evidence>
<accession>A0A3B0QYV5</accession>
<feature type="domain" description="Response regulatory" evidence="2">
    <location>
        <begin position="4"/>
        <end position="120"/>
    </location>
</feature>
<protein>
    <submittedName>
        <fullName evidence="3">Chemotaxis regulator - transmits chemoreceptor signals to flagelllar motor components CheY</fullName>
    </submittedName>
</protein>
<keyword evidence="1" id="KW-0597">Phosphoprotein</keyword>
<dbReference type="SMART" id="SM00448">
    <property type="entry name" value="REC"/>
    <property type="match status" value="1"/>
</dbReference>
<keyword evidence="3" id="KW-0675">Receptor</keyword>
<dbReference type="SUPFAM" id="SSF52172">
    <property type="entry name" value="CheY-like"/>
    <property type="match status" value="1"/>
</dbReference>
<dbReference type="InterPro" id="IPR050595">
    <property type="entry name" value="Bact_response_regulator"/>
</dbReference>
<dbReference type="EMBL" id="UOEA01000083">
    <property type="protein sequence ID" value="VAV85231.1"/>
    <property type="molecule type" value="Genomic_DNA"/>
</dbReference>
<evidence type="ECO:0000256" key="1">
    <source>
        <dbReference type="ARBA" id="ARBA00022553"/>
    </source>
</evidence>
<dbReference type="PANTHER" id="PTHR44591">
    <property type="entry name" value="STRESS RESPONSE REGULATOR PROTEIN 1"/>
    <property type="match status" value="1"/>
</dbReference>
<name>A0A3B0QYV5_9ZZZZ</name>
<proteinExistence type="predicted"/>
<evidence type="ECO:0000259" key="2">
    <source>
        <dbReference type="PROSITE" id="PS50110"/>
    </source>
</evidence>
<dbReference type="AlphaFoldDB" id="A0A3B0QYV5"/>
<reference evidence="3" key="1">
    <citation type="submission" date="2018-06" db="EMBL/GenBank/DDBJ databases">
        <authorList>
            <person name="Zhirakovskaya E."/>
        </authorList>
    </citation>
    <scope>NUCLEOTIDE SEQUENCE</scope>
</reference>
<dbReference type="GO" id="GO:0000160">
    <property type="term" value="P:phosphorelay signal transduction system"/>
    <property type="evidence" value="ECO:0007669"/>
    <property type="project" value="InterPro"/>
</dbReference>
<gene>
    <name evidence="3" type="ORF">MNBD_DELTA01-1740</name>
</gene>
<dbReference type="InterPro" id="IPR001789">
    <property type="entry name" value="Sig_transdc_resp-reg_receiver"/>
</dbReference>
<dbReference type="PANTHER" id="PTHR44591:SF3">
    <property type="entry name" value="RESPONSE REGULATORY DOMAIN-CONTAINING PROTEIN"/>
    <property type="match status" value="1"/>
</dbReference>
<dbReference type="PROSITE" id="PS50110">
    <property type="entry name" value="RESPONSE_REGULATORY"/>
    <property type="match status" value="1"/>
</dbReference>
<organism evidence="3">
    <name type="scientific">hydrothermal vent metagenome</name>
    <dbReference type="NCBI Taxonomy" id="652676"/>
    <lineage>
        <taxon>unclassified sequences</taxon>
        <taxon>metagenomes</taxon>
        <taxon>ecological metagenomes</taxon>
    </lineage>
</organism>
<sequence>MKKPVLIVDDCGTTRKLLSYMIREKGYVTVTADNGIDALEKLATNPVDLVLTDLNMPQMDGIELVKNIRSNEAYKGLPVIMITTESGELDKETAFEAGVTTFLIKPVTPQKLVEEIEKLL</sequence>
<dbReference type="Pfam" id="PF00072">
    <property type="entry name" value="Response_reg"/>
    <property type="match status" value="1"/>
</dbReference>
<dbReference type="InterPro" id="IPR011006">
    <property type="entry name" value="CheY-like_superfamily"/>
</dbReference>
<dbReference type="Gene3D" id="3.40.50.2300">
    <property type="match status" value="1"/>
</dbReference>